<evidence type="ECO:0000256" key="1">
    <source>
        <dbReference type="ARBA" id="ARBA00001974"/>
    </source>
</evidence>
<evidence type="ECO:0000256" key="7">
    <source>
        <dbReference type="ARBA" id="ARBA00023002"/>
    </source>
</evidence>
<dbReference type="Gene3D" id="3.30.43.10">
    <property type="entry name" value="Uridine Diphospho-n-acetylenolpyruvylglucosamine Reductase, domain 2"/>
    <property type="match status" value="1"/>
</dbReference>
<name>A0A1Y1QHN3_9GAMM</name>
<feature type="non-terminal residue" evidence="9">
    <location>
        <position position="95"/>
    </location>
</feature>
<evidence type="ECO:0000256" key="3">
    <source>
        <dbReference type="ARBA" id="ARBA00022519"/>
    </source>
</evidence>
<proteinExistence type="predicted"/>
<dbReference type="GO" id="GO:0050660">
    <property type="term" value="F:flavin adenine dinucleotide binding"/>
    <property type="evidence" value="ECO:0007669"/>
    <property type="project" value="InterPro"/>
</dbReference>
<evidence type="ECO:0000256" key="8">
    <source>
        <dbReference type="ARBA" id="ARBA00023136"/>
    </source>
</evidence>
<accession>A0A1Y1QHN3</accession>
<keyword evidence="7" id="KW-0560">Oxidoreductase</keyword>
<evidence type="ECO:0000256" key="6">
    <source>
        <dbReference type="ARBA" id="ARBA00022827"/>
    </source>
</evidence>
<dbReference type="PANTHER" id="PTHR43716">
    <property type="entry name" value="D-2-HYDROXYGLUTARATE DEHYDROGENASE, MITOCHONDRIAL"/>
    <property type="match status" value="1"/>
</dbReference>
<comment type="caution">
    <text evidence="9">The sequence shown here is derived from an EMBL/GenBank/DDBJ whole genome shotgun (WGS) entry which is preliminary data.</text>
</comment>
<evidence type="ECO:0000313" key="9">
    <source>
        <dbReference type="EMBL" id="OQX05922.1"/>
    </source>
</evidence>
<comment type="cofactor">
    <cofactor evidence="1">
        <name>FAD</name>
        <dbReference type="ChEBI" id="CHEBI:57692"/>
    </cofactor>
</comment>
<keyword evidence="8" id="KW-0472">Membrane</keyword>
<keyword evidence="4" id="KW-0285">Flavoprotein</keyword>
<dbReference type="FunFam" id="3.30.43.10:FF:000005">
    <property type="entry name" value="Quinone-dependent D-lactate dehydrogenase"/>
    <property type="match status" value="1"/>
</dbReference>
<organism evidence="9 10">
    <name type="scientific">Thiothrix lacustris</name>
    <dbReference type="NCBI Taxonomy" id="525917"/>
    <lineage>
        <taxon>Bacteria</taxon>
        <taxon>Pseudomonadati</taxon>
        <taxon>Pseudomonadota</taxon>
        <taxon>Gammaproteobacteria</taxon>
        <taxon>Thiotrichales</taxon>
        <taxon>Thiotrichaceae</taxon>
        <taxon>Thiothrix</taxon>
    </lineage>
</organism>
<dbReference type="EMBL" id="MTEJ01000267">
    <property type="protein sequence ID" value="OQX05922.1"/>
    <property type="molecule type" value="Genomic_DNA"/>
</dbReference>
<dbReference type="InterPro" id="IPR016167">
    <property type="entry name" value="FAD-bd_PCMH_sub1"/>
</dbReference>
<evidence type="ECO:0000256" key="2">
    <source>
        <dbReference type="ARBA" id="ARBA00022475"/>
    </source>
</evidence>
<keyword evidence="6" id="KW-0274">FAD</keyword>
<dbReference type="GO" id="GO:0022904">
    <property type="term" value="P:respiratory electron transport chain"/>
    <property type="evidence" value="ECO:0007669"/>
    <property type="project" value="TreeGrafter"/>
</dbReference>
<protein>
    <recommendedName>
        <fullName evidence="11">D-lactate dehydrogenase</fullName>
    </recommendedName>
</protein>
<dbReference type="InterPro" id="IPR051264">
    <property type="entry name" value="FAD-oxidored/transferase_4"/>
</dbReference>
<keyword evidence="2" id="KW-1003">Cell membrane</keyword>
<dbReference type="PANTHER" id="PTHR43716:SF1">
    <property type="entry name" value="D-2-HYDROXYGLUTARATE DEHYDROGENASE, MITOCHONDRIAL"/>
    <property type="match status" value="1"/>
</dbReference>
<gene>
    <name evidence="9" type="ORF">BWK73_32285</name>
</gene>
<keyword evidence="5" id="KW-0874">Quinone</keyword>
<sequence length="95" mass="10253">MPTHALVQQLAEIVGKENLAIKASRTEYYRTGFRSGSGTALAVVFPQTLLALWRVLQACVDANTIIIMQAAKTGLTEGSTPSGNDYDREVVVINT</sequence>
<evidence type="ECO:0000256" key="4">
    <source>
        <dbReference type="ARBA" id="ARBA00022630"/>
    </source>
</evidence>
<evidence type="ECO:0000256" key="5">
    <source>
        <dbReference type="ARBA" id="ARBA00022719"/>
    </source>
</evidence>
<dbReference type="AlphaFoldDB" id="A0A1Y1QHN3"/>
<dbReference type="Proteomes" id="UP000192491">
    <property type="component" value="Unassembled WGS sequence"/>
</dbReference>
<evidence type="ECO:0008006" key="11">
    <source>
        <dbReference type="Google" id="ProtNLM"/>
    </source>
</evidence>
<dbReference type="InterPro" id="IPR036318">
    <property type="entry name" value="FAD-bd_PCMH-like_sf"/>
</dbReference>
<evidence type="ECO:0000313" key="10">
    <source>
        <dbReference type="Proteomes" id="UP000192491"/>
    </source>
</evidence>
<dbReference type="GO" id="GO:0016491">
    <property type="term" value="F:oxidoreductase activity"/>
    <property type="evidence" value="ECO:0007669"/>
    <property type="project" value="UniProtKB-KW"/>
</dbReference>
<reference evidence="9 10" key="1">
    <citation type="submission" date="2017-01" db="EMBL/GenBank/DDBJ databases">
        <title>Novel large sulfur bacteria in the metagenomes of groundwater-fed chemosynthetic microbial mats in the Lake Huron basin.</title>
        <authorList>
            <person name="Sharrar A.M."/>
            <person name="Flood B.E."/>
            <person name="Bailey J.V."/>
            <person name="Jones D.S."/>
            <person name="Biddanda B."/>
            <person name="Ruberg S.A."/>
            <person name="Marcus D.N."/>
            <person name="Dick G.J."/>
        </authorList>
    </citation>
    <scope>NUCLEOTIDE SEQUENCE [LARGE SCALE GENOMIC DNA]</scope>
    <source>
        <strain evidence="9">A8</strain>
    </source>
</reference>
<dbReference type="SUPFAM" id="SSF56176">
    <property type="entry name" value="FAD-binding/transporter-associated domain-like"/>
    <property type="match status" value="1"/>
</dbReference>
<keyword evidence="3" id="KW-0997">Cell inner membrane</keyword>
<dbReference type="GO" id="GO:0048038">
    <property type="term" value="F:quinone binding"/>
    <property type="evidence" value="ECO:0007669"/>
    <property type="project" value="UniProtKB-KW"/>
</dbReference>